<comment type="caution">
    <text evidence="2">The sequence shown here is derived from an EMBL/GenBank/DDBJ whole genome shotgun (WGS) entry which is preliminary data.</text>
</comment>
<dbReference type="InterPro" id="IPR029039">
    <property type="entry name" value="Flavoprotein-like_sf"/>
</dbReference>
<dbReference type="SUPFAM" id="SSF52218">
    <property type="entry name" value="Flavoproteins"/>
    <property type="match status" value="1"/>
</dbReference>
<evidence type="ECO:0000313" key="2">
    <source>
        <dbReference type="EMBL" id="MFB9445658.1"/>
    </source>
</evidence>
<proteinExistence type="predicted"/>
<sequence length="301" mass="31331">MAAGAPSIAVYTYSQTGQLDEVLSALLTPVEKAGARLTVVSVRPAAPYPFPWPVRRFFGIFPEAVDPAAAVPVTLDPPQRPAADLVVLGYQVWYLAPSIPVRSLLAAAPFAGADVLTVVACRNMWYSAALEVHRLLTEGGARSIGTVAAIDAAPAPATFVTTLRWLLLGRREAFWRFPKAGVSDSELARLERLGEALAAAIIGGEPVAAALAPLDPAPVDVPIAAADLIAGRAFRVWGRLVRARTAPAARGLLLTAFVGTLAGAIVAGLPVLAATALVARRPLAAAVRRRLAPALIGGGRR</sequence>
<accession>A0ABV5M9W7</accession>
<keyword evidence="1" id="KW-1133">Transmembrane helix</keyword>
<organism evidence="2 3">
    <name type="scientific">Dactylosporangium vinaceum</name>
    <dbReference type="NCBI Taxonomy" id="53362"/>
    <lineage>
        <taxon>Bacteria</taxon>
        <taxon>Bacillati</taxon>
        <taxon>Actinomycetota</taxon>
        <taxon>Actinomycetes</taxon>
        <taxon>Micromonosporales</taxon>
        <taxon>Micromonosporaceae</taxon>
        <taxon>Dactylosporangium</taxon>
    </lineage>
</organism>
<evidence type="ECO:0000313" key="3">
    <source>
        <dbReference type="Proteomes" id="UP001589608"/>
    </source>
</evidence>
<evidence type="ECO:0000256" key="1">
    <source>
        <dbReference type="SAM" id="Phobius"/>
    </source>
</evidence>
<reference evidence="2 3" key="1">
    <citation type="submission" date="2024-09" db="EMBL/GenBank/DDBJ databases">
        <authorList>
            <person name="Sun Q."/>
            <person name="Mori K."/>
        </authorList>
    </citation>
    <scope>NUCLEOTIDE SEQUENCE [LARGE SCALE GENOMIC DNA]</scope>
    <source>
        <strain evidence="2 3">JCM 3307</strain>
    </source>
</reference>
<dbReference type="RefSeq" id="WP_223093258.1">
    <property type="nucleotide sequence ID" value="NZ_CP061913.1"/>
</dbReference>
<dbReference type="EMBL" id="JBHMCA010000043">
    <property type="protein sequence ID" value="MFB9445658.1"/>
    <property type="molecule type" value="Genomic_DNA"/>
</dbReference>
<keyword evidence="3" id="KW-1185">Reference proteome</keyword>
<dbReference type="Gene3D" id="3.40.50.360">
    <property type="match status" value="1"/>
</dbReference>
<protein>
    <recommendedName>
        <fullName evidence="4">Dialkylrecorsinol condensing enzyme</fullName>
    </recommendedName>
</protein>
<keyword evidence="1" id="KW-0812">Transmembrane</keyword>
<keyword evidence="1" id="KW-0472">Membrane</keyword>
<gene>
    <name evidence="2" type="ORF">ACFFTR_21475</name>
</gene>
<dbReference type="Proteomes" id="UP001589608">
    <property type="component" value="Unassembled WGS sequence"/>
</dbReference>
<name>A0ABV5M9W7_9ACTN</name>
<evidence type="ECO:0008006" key="4">
    <source>
        <dbReference type="Google" id="ProtNLM"/>
    </source>
</evidence>
<feature type="transmembrane region" description="Helical" evidence="1">
    <location>
        <begin position="252"/>
        <end position="279"/>
    </location>
</feature>